<dbReference type="RefSeq" id="XP_005539117.1">
    <property type="nucleotide sequence ID" value="XM_005539060.1"/>
</dbReference>
<feature type="domain" description="Formyl transferase N-terminal" evidence="5">
    <location>
        <begin position="71"/>
        <end position="255"/>
    </location>
</feature>
<dbReference type="PANTHER" id="PTHR43369:SF2">
    <property type="entry name" value="PHOSPHORIBOSYLGLYCINAMIDE FORMYLTRANSFERASE"/>
    <property type="match status" value="1"/>
</dbReference>
<dbReference type="GO" id="GO:0006189">
    <property type="term" value="P:'de novo' IMP biosynthetic process"/>
    <property type="evidence" value="ECO:0007669"/>
    <property type="project" value="InterPro"/>
</dbReference>
<dbReference type="STRING" id="280699.M1UXB1"/>
<evidence type="ECO:0000256" key="1">
    <source>
        <dbReference type="ARBA" id="ARBA00005054"/>
    </source>
</evidence>
<dbReference type="AlphaFoldDB" id="M1UXB1"/>
<dbReference type="InterPro" id="IPR036477">
    <property type="entry name" value="Formyl_transf_N_sf"/>
</dbReference>
<dbReference type="Proteomes" id="UP000007014">
    <property type="component" value="Chromosome 20"/>
</dbReference>
<evidence type="ECO:0000256" key="3">
    <source>
        <dbReference type="ARBA" id="ARBA00022679"/>
    </source>
</evidence>
<name>M1UXB1_CYAM1</name>
<accession>M1UXB1</accession>
<dbReference type="OMA" id="HYVDEGM"/>
<dbReference type="CDD" id="cd08645">
    <property type="entry name" value="FMT_core_GART"/>
    <property type="match status" value="1"/>
</dbReference>
<dbReference type="InterPro" id="IPR002376">
    <property type="entry name" value="Formyl_transf_N"/>
</dbReference>
<dbReference type="HOGENOM" id="CLU_038395_1_1_1"/>
<gene>
    <name evidence="6" type="ORF">CYME_CMT058C</name>
</gene>
<evidence type="ECO:0000256" key="4">
    <source>
        <dbReference type="ARBA" id="ARBA00022755"/>
    </source>
</evidence>
<proteinExistence type="inferred from homology"/>
<dbReference type="InterPro" id="IPR004607">
    <property type="entry name" value="GART"/>
</dbReference>
<evidence type="ECO:0000256" key="2">
    <source>
        <dbReference type="ARBA" id="ARBA00012254"/>
    </source>
</evidence>
<dbReference type="Gramene" id="CMT058CT">
    <property type="protein sequence ID" value="CMT058CT"/>
    <property type="gene ID" value="CMT058C"/>
</dbReference>
<keyword evidence="7" id="KW-1185">Reference proteome</keyword>
<sequence>MFSTATYLGPYQVTQRHLWSQSSRLQSCRPRRFVRSIAFLKLQGELALFCGRRLYASAVRPGDAAAAGRVKRVGVLVSGTGRSLENLLQRIHTGTLLGAQIVVVVASRADCFALERAAQRHVPAEVVAARAFSDTDRFSEAITEVLVAYRVDLVVMAGFMHFYRIPPRYANRVLNIHPALLPAFCGRGFYGNRVHQAVLDFGAKVTGVTVHFADNEYDHGPIVLQSAVPVLDEDTVETLAARVFAEECRLLPEAVELFCQDALILDGRRVRIRQRQNV</sequence>
<dbReference type="KEGG" id="cme:CYME_CMT058C"/>
<keyword evidence="4" id="KW-0658">Purine biosynthesis</keyword>
<reference evidence="6 7" key="2">
    <citation type="journal article" date="2007" name="BMC Biol.">
        <title>A 100%-complete sequence reveals unusually simple genomic features in the hot-spring red alga Cyanidioschyzon merolae.</title>
        <authorList>
            <person name="Nozaki H."/>
            <person name="Takano H."/>
            <person name="Misumi O."/>
            <person name="Terasawa K."/>
            <person name="Matsuzaki M."/>
            <person name="Maruyama S."/>
            <person name="Nishida K."/>
            <person name="Yagisawa F."/>
            <person name="Yoshida Y."/>
            <person name="Fujiwara T."/>
            <person name="Takio S."/>
            <person name="Tamura K."/>
            <person name="Chung S.J."/>
            <person name="Nakamura S."/>
            <person name="Kuroiwa H."/>
            <person name="Tanaka K."/>
            <person name="Sato N."/>
            <person name="Kuroiwa T."/>
        </authorList>
    </citation>
    <scope>NUCLEOTIDE SEQUENCE [LARGE SCALE GENOMIC DNA]</scope>
    <source>
        <strain evidence="6 7">10D</strain>
    </source>
</reference>
<dbReference type="SUPFAM" id="SSF53328">
    <property type="entry name" value="Formyltransferase"/>
    <property type="match status" value="1"/>
</dbReference>
<dbReference type="GeneID" id="16997778"/>
<evidence type="ECO:0000259" key="5">
    <source>
        <dbReference type="Pfam" id="PF00551"/>
    </source>
</evidence>
<keyword evidence="3" id="KW-0808">Transferase</keyword>
<dbReference type="Gene3D" id="3.40.50.170">
    <property type="entry name" value="Formyl transferase, N-terminal domain"/>
    <property type="match status" value="1"/>
</dbReference>
<protein>
    <recommendedName>
        <fullName evidence="2">phosphoribosylglycinamide formyltransferase 1</fullName>
        <ecNumber evidence="2">2.1.2.2</ecNumber>
    </recommendedName>
</protein>
<dbReference type="EC" id="2.1.2.2" evidence="2"/>
<evidence type="ECO:0000313" key="6">
    <source>
        <dbReference type="EMBL" id="BAM83081.1"/>
    </source>
</evidence>
<dbReference type="GO" id="GO:0004644">
    <property type="term" value="F:phosphoribosylglycinamide formyltransferase activity"/>
    <property type="evidence" value="ECO:0007669"/>
    <property type="project" value="UniProtKB-EC"/>
</dbReference>
<dbReference type="PANTHER" id="PTHR43369">
    <property type="entry name" value="PHOSPHORIBOSYLGLYCINAMIDE FORMYLTRANSFERASE"/>
    <property type="match status" value="1"/>
</dbReference>
<dbReference type="NCBIfam" id="TIGR00639">
    <property type="entry name" value="PurN"/>
    <property type="match status" value="1"/>
</dbReference>
<dbReference type="Pfam" id="PF00551">
    <property type="entry name" value="Formyl_trans_N"/>
    <property type="match status" value="1"/>
</dbReference>
<evidence type="ECO:0000313" key="7">
    <source>
        <dbReference type="Proteomes" id="UP000007014"/>
    </source>
</evidence>
<dbReference type="eggNOG" id="KOG3076">
    <property type="taxonomic scope" value="Eukaryota"/>
</dbReference>
<organism evidence="6 7">
    <name type="scientific">Cyanidioschyzon merolae (strain NIES-3377 / 10D)</name>
    <name type="common">Unicellular red alga</name>
    <dbReference type="NCBI Taxonomy" id="280699"/>
    <lineage>
        <taxon>Eukaryota</taxon>
        <taxon>Rhodophyta</taxon>
        <taxon>Bangiophyceae</taxon>
        <taxon>Cyanidiales</taxon>
        <taxon>Cyanidiaceae</taxon>
        <taxon>Cyanidioschyzon</taxon>
    </lineage>
</organism>
<dbReference type="HAMAP" id="MF_01930">
    <property type="entry name" value="PurN"/>
    <property type="match status" value="1"/>
</dbReference>
<dbReference type="GO" id="GO:0005829">
    <property type="term" value="C:cytosol"/>
    <property type="evidence" value="ECO:0007669"/>
    <property type="project" value="TreeGrafter"/>
</dbReference>
<reference evidence="6 7" key="1">
    <citation type="journal article" date="2004" name="Nature">
        <title>Genome sequence of the ultrasmall unicellular red alga Cyanidioschyzon merolae 10D.</title>
        <authorList>
            <person name="Matsuzaki M."/>
            <person name="Misumi O."/>
            <person name="Shin-i T."/>
            <person name="Maruyama S."/>
            <person name="Takahara M."/>
            <person name="Miyagishima S."/>
            <person name="Mori T."/>
            <person name="Nishida K."/>
            <person name="Yagisawa F."/>
            <person name="Nishida K."/>
            <person name="Yoshida Y."/>
            <person name="Nishimura Y."/>
            <person name="Nakao S."/>
            <person name="Kobayashi T."/>
            <person name="Momoyama Y."/>
            <person name="Higashiyama T."/>
            <person name="Minoda A."/>
            <person name="Sano M."/>
            <person name="Nomoto H."/>
            <person name="Oishi K."/>
            <person name="Hayashi H."/>
            <person name="Ohta F."/>
            <person name="Nishizaka S."/>
            <person name="Haga S."/>
            <person name="Miura S."/>
            <person name="Morishita T."/>
            <person name="Kabeya Y."/>
            <person name="Terasawa K."/>
            <person name="Suzuki Y."/>
            <person name="Ishii Y."/>
            <person name="Asakawa S."/>
            <person name="Takano H."/>
            <person name="Ohta N."/>
            <person name="Kuroiwa H."/>
            <person name="Tanaka K."/>
            <person name="Shimizu N."/>
            <person name="Sugano S."/>
            <person name="Sato N."/>
            <person name="Nozaki H."/>
            <person name="Ogasawara N."/>
            <person name="Kohara Y."/>
            <person name="Kuroiwa T."/>
        </authorList>
    </citation>
    <scope>NUCLEOTIDE SEQUENCE [LARGE SCALE GENOMIC DNA]</scope>
    <source>
        <strain evidence="6 7">10D</strain>
    </source>
</reference>
<dbReference type="EMBL" id="AP006502">
    <property type="protein sequence ID" value="BAM83081.1"/>
    <property type="molecule type" value="Genomic_DNA"/>
</dbReference>
<comment type="pathway">
    <text evidence="1">Purine metabolism; IMP biosynthesis via de novo pathway; N(2)-formyl-N(1)-(5-phospho-D-ribosyl)glycinamide from N(1)-(5-phospho-D-ribosyl)glycinamide (10-formyl THF route): step 1/1.</text>
</comment>
<dbReference type="OrthoDB" id="2018833at2759"/>